<keyword evidence="1" id="KW-0282">Flagellum</keyword>
<accession>A0A0J1LGV4</accession>
<protein>
    <submittedName>
        <fullName evidence="1">Flagellar protein</fullName>
    </submittedName>
</protein>
<evidence type="ECO:0000313" key="1">
    <source>
        <dbReference type="EMBL" id="KLV28310.1"/>
    </source>
</evidence>
<keyword evidence="1" id="KW-0966">Cell projection</keyword>
<dbReference type="AlphaFoldDB" id="A0A0J1LGV4"/>
<organism evidence="1 2">
    <name type="scientific">Niallia circulans</name>
    <name type="common">Bacillus circulans</name>
    <dbReference type="NCBI Taxonomy" id="1397"/>
    <lineage>
        <taxon>Bacteria</taxon>
        <taxon>Bacillati</taxon>
        <taxon>Bacillota</taxon>
        <taxon>Bacilli</taxon>
        <taxon>Bacillales</taxon>
        <taxon>Bacillaceae</taxon>
        <taxon>Niallia</taxon>
    </lineage>
</organism>
<dbReference type="PATRIC" id="fig|1397.4.peg.163"/>
<name>A0A0J1LGV4_NIACI</name>
<dbReference type="EMBL" id="LDPH01000001">
    <property type="protein sequence ID" value="KLV28310.1"/>
    <property type="molecule type" value="Genomic_DNA"/>
</dbReference>
<evidence type="ECO:0000313" key="2">
    <source>
        <dbReference type="Proteomes" id="UP000036045"/>
    </source>
</evidence>
<sequence length="133" mass="14663">MDKQVYPSIKSHAAIKNGIDAIKSKAAVHKAQNITSFSTHLQQSISSLNTLNISKHANERLQQRGIKIDAAKWKAIEEKVTEAKKMGIKESLVLLNNAALIVSAKNNTVITAMDREEVTDHIFTNINGTIIMN</sequence>
<gene>
    <name evidence="1" type="ORF">ABW02_00755</name>
</gene>
<keyword evidence="1" id="KW-0969">Cilium</keyword>
<comment type="caution">
    <text evidence="1">The sequence shown here is derived from an EMBL/GenBank/DDBJ whole genome shotgun (WGS) entry which is preliminary data.</text>
</comment>
<dbReference type="NCBIfam" id="TIGR02530">
    <property type="entry name" value="flg_new"/>
    <property type="match status" value="1"/>
</dbReference>
<dbReference type="OrthoDB" id="165650at2"/>
<dbReference type="GeneID" id="56349153"/>
<reference evidence="1 2" key="1">
    <citation type="submission" date="2015-05" db="EMBL/GenBank/DDBJ databases">
        <title>Whole genome sequence and identification of bacterial endophytes from Costus igneus.</title>
        <authorList>
            <person name="Lee Y.P."/>
            <person name="Gan H.M."/>
            <person name="Eng W."/>
            <person name="Wheatley M.S."/>
            <person name="Caraballo A."/>
            <person name="Polter S."/>
            <person name="Savka M.A."/>
            <person name="Hudson A.O."/>
        </authorList>
    </citation>
    <scope>NUCLEOTIDE SEQUENCE [LARGE SCALE GENOMIC DNA]</scope>
    <source>
        <strain evidence="1 2">RIT379</strain>
    </source>
</reference>
<dbReference type="RefSeq" id="WP_047940008.1">
    <property type="nucleotide sequence ID" value="NZ_CP053989.1"/>
</dbReference>
<proteinExistence type="predicted"/>
<dbReference type="InterPro" id="IPR013367">
    <property type="entry name" value="Flagellar_put"/>
</dbReference>
<dbReference type="Proteomes" id="UP000036045">
    <property type="component" value="Unassembled WGS sequence"/>
</dbReference>
<keyword evidence="2" id="KW-1185">Reference proteome</keyword>
<dbReference type="Pfam" id="PF12611">
    <property type="entry name" value="Flagellar_put"/>
    <property type="match status" value="1"/>
</dbReference>